<dbReference type="InterPro" id="IPR051189">
    <property type="entry name" value="Splicing_assoc_domain"/>
</dbReference>
<proteinExistence type="predicted"/>
<reference evidence="3" key="2">
    <citation type="submission" date="2020-03" db="EMBL/GenBank/DDBJ databases">
        <authorList>
            <consortium name="Environmental Genome Science Research Promotion Project"/>
            <person name="Nakajima N."/>
            <person name="Onuma M."/>
            <person name="Endoh D."/>
        </authorList>
    </citation>
    <scope>NUCLEOTIDE SEQUENCE</scope>
</reference>
<feature type="compositionally biased region" description="Low complexity" evidence="1">
    <location>
        <begin position="83"/>
        <end position="96"/>
    </location>
</feature>
<organism evidence="3">
    <name type="scientific">Hypotaenidia okinawae</name>
    <dbReference type="NCBI Taxonomy" id="2861861"/>
    <lineage>
        <taxon>Eukaryota</taxon>
        <taxon>Metazoa</taxon>
        <taxon>Chordata</taxon>
        <taxon>Craniata</taxon>
        <taxon>Vertebrata</taxon>
        <taxon>Euteleostomi</taxon>
        <taxon>Archelosauria</taxon>
        <taxon>Archosauria</taxon>
        <taxon>Dinosauria</taxon>
        <taxon>Saurischia</taxon>
        <taxon>Theropoda</taxon>
        <taxon>Coelurosauria</taxon>
        <taxon>Aves</taxon>
        <taxon>Neognathae</taxon>
        <taxon>Neoaves</taxon>
        <taxon>Gruiformes</taxon>
        <taxon>Rallidae</taxon>
        <taxon>Hypotaenidia</taxon>
    </lineage>
</organism>
<evidence type="ECO:0000256" key="1">
    <source>
        <dbReference type="SAM" id="MobiDB-lite"/>
    </source>
</evidence>
<dbReference type="EMBL" id="ICPP01003477">
    <property type="protein sequence ID" value="LAC36121.1"/>
    <property type="molecule type" value="Transcribed_RNA"/>
</dbReference>
<keyword evidence="2" id="KW-0732">Signal</keyword>
<evidence type="ECO:0000256" key="2">
    <source>
        <dbReference type="SAM" id="SignalP"/>
    </source>
</evidence>
<accession>A0A6G1RBT5</accession>
<dbReference type="PANTHER" id="PTHR14195">
    <property type="entry name" value="G PATCH DOMAIN CONTAINING PROTEIN 2"/>
    <property type="match status" value="1"/>
</dbReference>
<feature type="signal peptide" evidence="2">
    <location>
        <begin position="1"/>
        <end position="22"/>
    </location>
</feature>
<feature type="compositionally biased region" description="Polar residues" evidence="1">
    <location>
        <begin position="111"/>
        <end position="120"/>
    </location>
</feature>
<feature type="chain" id="PRO_5026328232" evidence="2">
    <location>
        <begin position="23"/>
        <end position="149"/>
    </location>
</feature>
<dbReference type="AlphaFoldDB" id="A0A6G1RBT5"/>
<protein>
    <submittedName>
        <fullName evidence="3">G-patch domain containing 2 like</fullName>
    </submittedName>
</protein>
<reference evidence="3" key="1">
    <citation type="submission" date="2020-03" db="EMBL/GenBank/DDBJ databases">
        <title>Okinawa Rail whole genome shotgun sequence.</title>
        <authorList>
            <person name="Nakajima N."/>
            <person name="Onuma M."/>
            <person name="Endoh D."/>
        </authorList>
    </citation>
    <scope>NUCLEOTIDE SEQUENCE</scope>
</reference>
<name>A0A6G1RBT5_9GRUI</name>
<evidence type="ECO:0000313" key="3">
    <source>
        <dbReference type="EMBL" id="LAC36121.1"/>
    </source>
</evidence>
<feature type="region of interest" description="Disordered" evidence="1">
    <location>
        <begin position="67"/>
        <end position="149"/>
    </location>
</feature>
<sequence>MFTPSLALLLPVLLTLPPYSFWLPSMGKRDRNQFNPLSPLYSLDVLADTSHRRCSPAHCTARQANVHLGPPCSRDIKRKRKPPAASMSSPTSATLSVHMDAAESELPATPSPRSQNSEWTGKTPAAEKTALVPSSNFFKMPPEKSPGYS</sequence>